<dbReference type="AlphaFoldDB" id="A0A3D9SWT7"/>
<reference evidence="1 2" key="1">
    <citation type="submission" date="2018-08" db="EMBL/GenBank/DDBJ databases">
        <title>Sequencing the genomes of 1000 actinobacteria strains.</title>
        <authorList>
            <person name="Klenk H.-P."/>
        </authorList>
    </citation>
    <scope>NUCLEOTIDE SEQUENCE [LARGE SCALE GENOMIC DNA]</scope>
    <source>
        <strain evidence="1 2">DSM 43927</strain>
    </source>
</reference>
<proteinExistence type="predicted"/>
<dbReference type="SUPFAM" id="SSF53901">
    <property type="entry name" value="Thiolase-like"/>
    <property type="match status" value="1"/>
</dbReference>
<name>A0A3D9SWT7_9ACTN</name>
<evidence type="ECO:0008006" key="3">
    <source>
        <dbReference type="Google" id="ProtNLM"/>
    </source>
</evidence>
<protein>
    <recommendedName>
        <fullName evidence="3">Beta-ketoacyl synthase-like protein</fullName>
    </recommendedName>
</protein>
<dbReference type="OrthoDB" id="4225324at2"/>
<dbReference type="Gene3D" id="3.40.47.10">
    <property type="match status" value="1"/>
</dbReference>
<evidence type="ECO:0000313" key="1">
    <source>
        <dbReference type="EMBL" id="REF00407.1"/>
    </source>
</evidence>
<dbReference type="EMBL" id="QTTT01000001">
    <property type="protein sequence ID" value="REF00407.1"/>
    <property type="molecule type" value="Genomic_DNA"/>
</dbReference>
<dbReference type="GO" id="GO:0016746">
    <property type="term" value="F:acyltransferase activity"/>
    <property type="evidence" value="ECO:0007669"/>
    <property type="project" value="InterPro"/>
</dbReference>
<gene>
    <name evidence="1" type="ORF">DFJ69_5942</name>
</gene>
<comment type="caution">
    <text evidence="1">The sequence shown here is derived from an EMBL/GenBank/DDBJ whole genome shotgun (WGS) entry which is preliminary data.</text>
</comment>
<dbReference type="Proteomes" id="UP000256661">
    <property type="component" value="Unassembled WGS sequence"/>
</dbReference>
<keyword evidence="2" id="KW-1185">Reference proteome</keyword>
<evidence type="ECO:0000313" key="2">
    <source>
        <dbReference type="Proteomes" id="UP000256661"/>
    </source>
</evidence>
<accession>A0A3D9SWT7</accession>
<dbReference type="RefSeq" id="WP_116025564.1">
    <property type="nucleotide sequence ID" value="NZ_QTTT01000001.1"/>
</dbReference>
<sequence>MTTTLTSSDPASFAADKASFYADPIAWMILAAVTQTLADIAPDPDPDTTALIVTSTATTLPTCQTIAVEARRGRIRPLRFAGANPGILAGLSCIRLGLRGPSMVLLGDPTGTARTAQALASQWQAQGQARLVMVVDHRQTSAGHRVTCRRVAGED</sequence>
<organism evidence="1 2">
    <name type="scientific">Thermomonospora umbrina</name>
    <dbReference type="NCBI Taxonomy" id="111806"/>
    <lineage>
        <taxon>Bacteria</taxon>
        <taxon>Bacillati</taxon>
        <taxon>Actinomycetota</taxon>
        <taxon>Actinomycetes</taxon>
        <taxon>Streptosporangiales</taxon>
        <taxon>Thermomonosporaceae</taxon>
        <taxon>Thermomonospora</taxon>
    </lineage>
</organism>
<dbReference type="InterPro" id="IPR016039">
    <property type="entry name" value="Thiolase-like"/>
</dbReference>